<reference evidence="4" key="1">
    <citation type="journal article" date="2019" name="Int. J. Syst. Evol. Microbiol.">
        <title>The Global Catalogue of Microorganisms (GCM) 10K type strain sequencing project: providing services to taxonomists for standard genome sequencing and annotation.</title>
        <authorList>
            <consortium name="The Broad Institute Genomics Platform"/>
            <consortium name="The Broad Institute Genome Sequencing Center for Infectious Disease"/>
            <person name="Wu L."/>
            <person name="Ma J."/>
        </authorList>
    </citation>
    <scope>NUCLEOTIDE SEQUENCE [LARGE SCALE GENOMIC DNA]</scope>
    <source>
        <strain evidence="4">KCTC 42447</strain>
    </source>
</reference>
<dbReference type="PRINTS" id="PR00081">
    <property type="entry name" value="GDHRDH"/>
</dbReference>
<keyword evidence="2 3" id="KW-0560">Oxidoreductase</keyword>
<evidence type="ECO:0000256" key="1">
    <source>
        <dbReference type="ARBA" id="ARBA00006484"/>
    </source>
</evidence>
<proteinExistence type="inferred from homology"/>
<dbReference type="Gene3D" id="3.40.50.720">
    <property type="entry name" value="NAD(P)-binding Rossmann-like Domain"/>
    <property type="match status" value="1"/>
</dbReference>
<evidence type="ECO:0000313" key="4">
    <source>
        <dbReference type="Proteomes" id="UP001595630"/>
    </source>
</evidence>
<dbReference type="RefSeq" id="WP_386365708.1">
    <property type="nucleotide sequence ID" value="NZ_JBHRXZ010000022.1"/>
</dbReference>
<dbReference type="EC" id="1.1.-.-" evidence="3"/>
<protein>
    <submittedName>
        <fullName evidence="3">SDR family oxidoreductase</fullName>
        <ecNumber evidence="3">1.1.-.-</ecNumber>
    </submittedName>
</protein>
<dbReference type="Proteomes" id="UP001595630">
    <property type="component" value="Unassembled WGS sequence"/>
</dbReference>
<comment type="similarity">
    <text evidence="1">Belongs to the short-chain dehydrogenases/reductases (SDR) family.</text>
</comment>
<dbReference type="PANTHER" id="PTHR24321">
    <property type="entry name" value="DEHYDROGENASES, SHORT CHAIN"/>
    <property type="match status" value="1"/>
</dbReference>
<sequence>MSTRLGGKVAVVLGAAGRDNMGQVIARRFVEEGATVIVAGRHAEELQRLAGELGGHATTCDITDRDQVFALFDFAREKGGRVDIAVNATGWGLLKPFLETGRDELERMSALQFIGPFFFFQAAVQAMQQGGSIIQISSATATIQFHDHAAYMGTKAGTDHVVRCVADEFGERGIRANSLSPGVTDTPMTAAAKEVPGLFDAFVAGYPLGRIGTSEDVAAAAVWLASDECFMTGQNLQVNGGLTLRRNPSKKEIEASVARATGAQQ</sequence>
<evidence type="ECO:0000256" key="2">
    <source>
        <dbReference type="ARBA" id="ARBA00023002"/>
    </source>
</evidence>
<dbReference type="Pfam" id="PF13561">
    <property type="entry name" value="adh_short_C2"/>
    <property type="match status" value="1"/>
</dbReference>
<accession>A0ABV7T8Z8</accession>
<comment type="caution">
    <text evidence="3">The sequence shown here is derived from an EMBL/GenBank/DDBJ whole genome shotgun (WGS) entry which is preliminary data.</text>
</comment>
<gene>
    <name evidence="3" type="ORF">ACFOMF_13615</name>
</gene>
<dbReference type="SUPFAM" id="SSF51735">
    <property type="entry name" value="NAD(P)-binding Rossmann-fold domains"/>
    <property type="match status" value="1"/>
</dbReference>
<organism evidence="3 4">
    <name type="scientific">Stutzerimonas tarimensis</name>
    <dbReference type="NCBI Taxonomy" id="1507735"/>
    <lineage>
        <taxon>Bacteria</taxon>
        <taxon>Pseudomonadati</taxon>
        <taxon>Pseudomonadota</taxon>
        <taxon>Gammaproteobacteria</taxon>
        <taxon>Pseudomonadales</taxon>
        <taxon>Pseudomonadaceae</taxon>
        <taxon>Stutzerimonas</taxon>
    </lineage>
</organism>
<name>A0ABV7T8Z8_9GAMM</name>
<dbReference type="GO" id="GO:0016491">
    <property type="term" value="F:oxidoreductase activity"/>
    <property type="evidence" value="ECO:0007669"/>
    <property type="project" value="UniProtKB-KW"/>
</dbReference>
<keyword evidence="4" id="KW-1185">Reference proteome</keyword>
<dbReference type="InterPro" id="IPR002347">
    <property type="entry name" value="SDR_fam"/>
</dbReference>
<dbReference type="PANTHER" id="PTHR24321:SF8">
    <property type="entry name" value="ESTRADIOL 17-BETA-DEHYDROGENASE 8-RELATED"/>
    <property type="match status" value="1"/>
</dbReference>
<dbReference type="CDD" id="cd05233">
    <property type="entry name" value="SDR_c"/>
    <property type="match status" value="1"/>
</dbReference>
<evidence type="ECO:0000313" key="3">
    <source>
        <dbReference type="EMBL" id="MFC3608820.1"/>
    </source>
</evidence>
<dbReference type="InterPro" id="IPR036291">
    <property type="entry name" value="NAD(P)-bd_dom_sf"/>
</dbReference>
<dbReference type="EMBL" id="JBHRXZ010000022">
    <property type="protein sequence ID" value="MFC3608820.1"/>
    <property type="molecule type" value="Genomic_DNA"/>
</dbReference>